<dbReference type="Proteomes" id="UP000241808">
    <property type="component" value="Unassembled WGS sequence"/>
</dbReference>
<reference evidence="2 3" key="1">
    <citation type="submission" date="2018-04" db="EMBL/GenBank/DDBJ databases">
        <title>Genomic Encyclopedia of Archaeal and Bacterial Type Strains, Phase II (KMG-II): from individual species to whole genera.</title>
        <authorList>
            <person name="Goeker M."/>
        </authorList>
    </citation>
    <scope>NUCLEOTIDE SEQUENCE [LARGE SCALE GENOMIC DNA]</scope>
    <source>
        <strain evidence="2 3">DSM 25521</strain>
    </source>
</reference>
<gene>
    <name evidence="2" type="ORF">C8P69_1158</name>
</gene>
<organism evidence="2 3">
    <name type="scientific">Phreatobacter oligotrophus</name>
    <dbReference type="NCBI Taxonomy" id="1122261"/>
    <lineage>
        <taxon>Bacteria</taxon>
        <taxon>Pseudomonadati</taxon>
        <taxon>Pseudomonadota</taxon>
        <taxon>Alphaproteobacteria</taxon>
        <taxon>Hyphomicrobiales</taxon>
        <taxon>Phreatobacteraceae</taxon>
        <taxon>Phreatobacter</taxon>
    </lineage>
</organism>
<dbReference type="Pfam" id="PF06527">
    <property type="entry name" value="TniQ"/>
    <property type="match status" value="1"/>
</dbReference>
<accession>A0A2T4YX65</accession>
<keyword evidence="3" id="KW-1185">Reference proteome</keyword>
<sequence>MFTSRFAFRPPPLPDELLSSWIQRTATGMLFLPYAFVHTYWQSEPPVLSRDIDLLGDPRVIAGMAVGTGTNPAVAASTTLTAFDGRLFADCGARGIYPWVLPVGVRNRDRKLPGQQYCPHCLSSDERPYLRKQWRLAVMSVCVVHSQVLLDRCSRCASPLMPFRSRALHVCWNCNRDLRHAKGQPPNQDAIRFNALADDALHAGWGRLGASTFHYSPILFSVLRQLGRNIISGPRSQRLRTVLGRQTDISDRPFNFEGGREEVEFLSSAERHRMHALIMALADNWPYNYVSSMSEAGMWHSWALRDMRSVPFALRTIVDQGLRPRTYSPPVEEVRAAARYLAKRRIGVSGRDLRRLIGDSIHTQEALATIAAPTLAAELEPPEFVSLPQD</sequence>
<proteinExistence type="predicted"/>
<protein>
    <submittedName>
        <fullName evidence="2">TniQ protein</fullName>
    </submittedName>
</protein>
<evidence type="ECO:0000313" key="2">
    <source>
        <dbReference type="EMBL" id="PTM50321.1"/>
    </source>
</evidence>
<dbReference type="RefSeq" id="WP_108179399.1">
    <property type="nucleotide sequence ID" value="NZ_PZZL01000015.1"/>
</dbReference>
<dbReference type="EMBL" id="PZZL01000015">
    <property type="protein sequence ID" value="PTM50321.1"/>
    <property type="molecule type" value="Genomic_DNA"/>
</dbReference>
<evidence type="ECO:0000313" key="3">
    <source>
        <dbReference type="Proteomes" id="UP000241808"/>
    </source>
</evidence>
<dbReference type="OrthoDB" id="6917259at2"/>
<comment type="caution">
    <text evidence="2">The sequence shown here is derived from an EMBL/GenBank/DDBJ whole genome shotgun (WGS) entry which is preliminary data.</text>
</comment>
<evidence type="ECO:0000259" key="1">
    <source>
        <dbReference type="Pfam" id="PF06527"/>
    </source>
</evidence>
<name>A0A2T4YX65_9HYPH</name>
<dbReference type="AlphaFoldDB" id="A0A2T4YX65"/>
<feature type="domain" description="TniQ" evidence="1">
    <location>
        <begin position="8"/>
        <end position="149"/>
    </location>
</feature>
<dbReference type="InterPro" id="IPR009492">
    <property type="entry name" value="TniQ"/>
</dbReference>